<keyword evidence="2" id="KW-1185">Reference proteome</keyword>
<gene>
    <name evidence="1" type="ORF">JOE42_002540</name>
</gene>
<comment type="caution">
    <text evidence="1">The sequence shown here is derived from an EMBL/GenBank/DDBJ whole genome shotgun (WGS) entry which is preliminary data.</text>
</comment>
<sequence>MDSLRTILDTSVVIGDRFGEIDGELTISAITLAELTSEYSSPPIRRRAV</sequence>
<evidence type="ECO:0000313" key="1">
    <source>
        <dbReference type="EMBL" id="MBM7415807.1"/>
    </source>
</evidence>
<dbReference type="EMBL" id="JAFBBK010000001">
    <property type="protein sequence ID" value="MBM7415807.1"/>
    <property type="molecule type" value="Genomic_DNA"/>
</dbReference>
<organism evidence="1 2">
    <name type="scientific">Rhodococcoides corynebacterioides</name>
    <dbReference type="NCBI Taxonomy" id="53972"/>
    <lineage>
        <taxon>Bacteria</taxon>
        <taxon>Bacillati</taxon>
        <taxon>Actinomycetota</taxon>
        <taxon>Actinomycetes</taxon>
        <taxon>Mycobacteriales</taxon>
        <taxon>Nocardiaceae</taxon>
        <taxon>Rhodococcoides</taxon>
    </lineage>
</organism>
<evidence type="ECO:0008006" key="3">
    <source>
        <dbReference type="Google" id="ProtNLM"/>
    </source>
</evidence>
<proteinExistence type="predicted"/>
<evidence type="ECO:0000313" key="2">
    <source>
        <dbReference type="Proteomes" id="UP000703038"/>
    </source>
</evidence>
<accession>A0ABS2KV53</accession>
<name>A0ABS2KV53_9NOCA</name>
<reference evidence="1 2" key="1">
    <citation type="submission" date="2021-01" db="EMBL/GenBank/DDBJ databases">
        <title>Genomics of switchgrass bacterial isolates.</title>
        <authorList>
            <person name="Shade A."/>
        </authorList>
    </citation>
    <scope>NUCLEOTIDE SEQUENCE [LARGE SCALE GENOMIC DNA]</scope>
    <source>
        <strain evidence="1 2">PvP111</strain>
    </source>
</reference>
<dbReference type="Proteomes" id="UP000703038">
    <property type="component" value="Unassembled WGS sequence"/>
</dbReference>
<dbReference type="RefSeq" id="WP_239532438.1">
    <property type="nucleotide sequence ID" value="NZ_JAFBBK010000001.1"/>
</dbReference>
<protein>
    <recommendedName>
        <fullName evidence="3">PIN domain-containing protein</fullName>
    </recommendedName>
</protein>